<dbReference type="AlphaFoldDB" id="A0A4U3KUV5"/>
<gene>
    <name evidence="4" type="ORF">FC093_18185</name>
</gene>
<accession>A0A4U3KUV5</accession>
<dbReference type="Pfam" id="PF05163">
    <property type="entry name" value="DinB"/>
    <property type="match status" value="1"/>
</dbReference>
<protein>
    <submittedName>
        <fullName evidence="4">Damage-inducible protein DinB</fullName>
    </submittedName>
</protein>
<reference evidence="4 5" key="1">
    <citation type="submission" date="2019-05" db="EMBL/GenBank/DDBJ databases">
        <title>Panacibacter sp. strain 17mud1-8 Genome sequencing and assembly.</title>
        <authorList>
            <person name="Chhetri G."/>
        </authorList>
    </citation>
    <scope>NUCLEOTIDE SEQUENCE [LARGE SCALE GENOMIC DNA]</scope>
    <source>
        <strain evidence="4 5">17mud1-8</strain>
    </source>
</reference>
<feature type="binding site" evidence="3">
    <location>
        <position position="118"/>
    </location>
    <ligand>
        <name>a divalent metal cation</name>
        <dbReference type="ChEBI" id="CHEBI:60240"/>
    </ligand>
</feature>
<dbReference type="Gene3D" id="1.20.120.450">
    <property type="entry name" value="dinb family like domain"/>
    <property type="match status" value="1"/>
</dbReference>
<evidence type="ECO:0000256" key="1">
    <source>
        <dbReference type="ARBA" id="ARBA00008635"/>
    </source>
</evidence>
<feature type="binding site" evidence="3">
    <location>
        <position position="122"/>
    </location>
    <ligand>
        <name>a divalent metal cation</name>
        <dbReference type="ChEBI" id="CHEBI:60240"/>
    </ligand>
</feature>
<evidence type="ECO:0000256" key="3">
    <source>
        <dbReference type="PIRSR" id="PIRSR607837-1"/>
    </source>
</evidence>
<name>A0A4U3KUV5_9BACT</name>
<sequence>MKSFFKELFEYSHYFNQKLWDTFTDNADKTSDMSIKLYSHILNAHRVWNNRIEPKQTPFGIWEIHLIQDCKDIDKVNHEHSLLILDKFDLNDTINYTTTNGQDFRNSVRDILFQVVNHSTYHRGQIAIEFRQSGLEPLLTDYIFYKR</sequence>
<dbReference type="OrthoDB" id="9811413at2"/>
<dbReference type="InterPro" id="IPR007837">
    <property type="entry name" value="DinB"/>
</dbReference>
<comment type="similarity">
    <text evidence="1">Belongs to the DinB family.</text>
</comment>
<dbReference type="InterPro" id="IPR034660">
    <property type="entry name" value="DinB/YfiT-like"/>
</dbReference>
<proteinExistence type="inferred from homology"/>
<feature type="binding site" evidence="3">
    <location>
        <position position="40"/>
    </location>
    <ligand>
        <name>a divalent metal cation</name>
        <dbReference type="ChEBI" id="CHEBI:60240"/>
    </ligand>
</feature>
<dbReference type="PANTHER" id="PTHR37302:SF3">
    <property type="entry name" value="DAMAGE-INDUCIBLE PROTEIN DINB"/>
    <property type="match status" value="1"/>
</dbReference>
<dbReference type="EMBL" id="SZQL01000016">
    <property type="protein sequence ID" value="TKK66180.1"/>
    <property type="molecule type" value="Genomic_DNA"/>
</dbReference>
<dbReference type="RefSeq" id="WP_137263236.1">
    <property type="nucleotide sequence ID" value="NZ_SZQL01000016.1"/>
</dbReference>
<organism evidence="4 5">
    <name type="scientific">Ilyomonas limi</name>
    <dbReference type="NCBI Taxonomy" id="2575867"/>
    <lineage>
        <taxon>Bacteria</taxon>
        <taxon>Pseudomonadati</taxon>
        <taxon>Bacteroidota</taxon>
        <taxon>Chitinophagia</taxon>
        <taxon>Chitinophagales</taxon>
        <taxon>Chitinophagaceae</taxon>
        <taxon>Ilyomonas</taxon>
    </lineage>
</organism>
<dbReference type="PANTHER" id="PTHR37302">
    <property type="entry name" value="SLR1116 PROTEIN"/>
    <property type="match status" value="1"/>
</dbReference>
<keyword evidence="2 3" id="KW-0479">Metal-binding</keyword>
<evidence type="ECO:0000313" key="4">
    <source>
        <dbReference type="EMBL" id="TKK66180.1"/>
    </source>
</evidence>
<evidence type="ECO:0000256" key="2">
    <source>
        <dbReference type="ARBA" id="ARBA00022723"/>
    </source>
</evidence>
<keyword evidence="5" id="KW-1185">Reference proteome</keyword>
<dbReference type="GO" id="GO:0046872">
    <property type="term" value="F:metal ion binding"/>
    <property type="evidence" value="ECO:0007669"/>
    <property type="project" value="UniProtKB-KW"/>
</dbReference>
<dbReference type="SUPFAM" id="SSF109854">
    <property type="entry name" value="DinB/YfiT-like putative metalloenzymes"/>
    <property type="match status" value="1"/>
</dbReference>
<evidence type="ECO:0000313" key="5">
    <source>
        <dbReference type="Proteomes" id="UP000305848"/>
    </source>
</evidence>
<dbReference type="Proteomes" id="UP000305848">
    <property type="component" value="Unassembled WGS sequence"/>
</dbReference>
<comment type="caution">
    <text evidence="4">The sequence shown here is derived from an EMBL/GenBank/DDBJ whole genome shotgun (WGS) entry which is preliminary data.</text>
</comment>